<dbReference type="Pfam" id="PF07331">
    <property type="entry name" value="TctB"/>
    <property type="match status" value="1"/>
</dbReference>
<dbReference type="InterPro" id="IPR009936">
    <property type="entry name" value="DUF1468"/>
</dbReference>
<feature type="transmembrane region" description="Helical" evidence="1">
    <location>
        <begin position="69"/>
        <end position="90"/>
    </location>
</feature>
<keyword evidence="1" id="KW-0812">Transmembrane</keyword>
<name>A0A437ME32_9PROT</name>
<organism evidence="3 4">
    <name type="scientific">Rhodovarius crocodyli</name>
    <dbReference type="NCBI Taxonomy" id="1979269"/>
    <lineage>
        <taxon>Bacteria</taxon>
        <taxon>Pseudomonadati</taxon>
        <taxon>Pseudomonadota</taxon>
        <taxon>Alphaproteobacteria</taxon>
        <taxon>Acetobacterales</taxon>
        <taxon>Roseomonadaceae</taxon>
        <taxon>Rhodovarius</taxon>
    </lineage>
</organism>
<feature type="transmembrane region" description="Helical" evidence="1">
    <location>
        <begin position="96"/>
        <end position="127"/>
    </location>
</feature>
<evidence type="ECO:0000259" key="2">
    <source>
        <dbReference type="Pfam" id="PF07331"/>
    </source>
</evidence>
<dbReference type="Proteomes" id="UP000282957">
    <property type="component" value="Unassembled WGS sequence"/>
</dbReference>
<evidence type="ECO:0000313" key="3">
    <source>
        <dbReference type="EMBL" id="RVT95894.1"/>
    </source>
</evidence>
<proteinExistence type="predicted"/>
<dbReference type="AlphaFoldDB" id="A0A437ME32"/>
<dbReference type="RefSeq" id="WP_127787829.1">
    <property type="nucleotide sequence ID" value="NZ_SACL01000004.1"/>
</dbReference>
<keyword evidence="4" id="KW-1185">Reference proteome</keyword>
<reference evidence="3 4" key="1">
    <citation type="submission" date="2019-01" db="EMBL/GenBank/DDBJ databases">
        <authorList>
            <person name="Chen W.-M."/>
        </authorList>
    </citation>
    <scope>NUCLEOTIDE SEQUENCE [LARGE SCALE GENOMIC DNA]</scope>
    <source>
        <strain evidence="3 4">CCP-6</strain>
    </source>
</reference>
<keyword evidence="1" id="KW-1133">Transmembrane helix</keyword>
<feature type="domain" description="DUF1468" evidence="2">
    <location>
        <begin position="6"/>
        <end position="136"/>
    </location>
</feature>
<evidence type="ECO:0000313" key="4">
    <source>
        <dbReference type="Proteomes" id="UP000282957"/>
    </source>
</evidence>
<feature type="transmembrane region" description="Helical" evidence="1">
    <location>
        <begin position="37"/>
        <end position="57"/>
    </location>
</feature>
<protein>
    <submittedName>
        <fullName evidence="3">Tripartite tricarboxylate transporter TctB family protein</fullName>
    </submittedName>
</protein>
<gene>
    <name evidence="3" type="ORF">EOD42_12200</name>
</gene>
<dbReference type="EMBL" id="SACL01000004">
    <property type="protein sequence ID" value="RVT95894.1"/>
    <property type="molecule type" value="Genomic_DNA"/>
</dbReference>
<keyword evidence="1" id="KW-0472">Membrane</keyword>
<sequence length="142" mass="15053">MIADRLLGLGFVLVGAVAAWSAWNLVVPFAADPLGPTPFPVTVALILMVCGGLLVINPTHRFEPIERKFAPPLMVVAMLAYALLMEPLGFMPATALLALAIALLFGARILFAAAVAVITAVTLWVLFDKILDLPLPKGILPL</sequence>
<comment type="caution">
    <text evidence="3">The sequence shown here is derived from an EMBL/GenBank/DDBJ whole genome shotgun (WGS) entry which is preliminary data.</text>
</comment>
<evidence type="ECO:0000256" key="1">
    <source>
        <dbReference type="SAM" id="Phobius"/>
    </source>
</evidence>
<accession>A0A437ME32</accession>
<dbReference type="OrthoDB" id="5519430at2"/>